<reference evidence="3 4" key="1">
    <citation type="submission" date="2019-02" db="EMBL/GenBank/DDBJ databases">
        <title>Aquabacterium sp. strain KMB7.</title>
        <authorList>
            <person name="Chen W.-M."/>
        </authorList>
    </citation>
    <scope>NUCLEOTIDE SEQUENCE [LARGE SCALE GENOMIC DNA]</scope>
    <source>
        <strain evidence="3 4">KMB7</strain>
    </source>
</reference>
<sequence>MPHPATWRTAKAAACTLALAAAHLSAHAVVEAGHWRFTQDPAGQFGNFSVLVDQTVGGDYTGTFFDYDPSAGTLTYKTFNVDEGSEVWVTQPGAVIDNRFKPSLQNGQTTAVVGTDFYLGAATSSATDPGFSWATLSNRTSFGWAHFRADSSGKLTLVDSAMAFREPGIVVGTLSAVPEPSTWALMALGLASLAVRRQAHRQPRQPAGAVANAA</sequence>
<dbReference type="InterPro" id="IPR013424">
    <property type="entry name" value="Ice-binding_C"/>
</dbReference>
<dbReference type="Pfam" id="PF07589">
    <property type="entry name" value="PEP-CTERM"/>
    <property type="match status" value="1"/>
</dbReference>
<evidence type="ECO:0000259" key="2">
    <source>
        <dbReference type="Pfam" id="PF07589"/>
    </source>
</evidence>
<feature type="signal peptide" evidence="1">
    <location>
        <begin position="1"/>
        <end position="28"/>
    </location>
</feature>
<dbReference type="EMBL" id="SIXI01000007">
    <property type="protein sequence ID" value="TBO28352.1"/>
    <property type="molecule type" value="Genomic_DNA"/>
</dbReference>
<proteinExistence type="predicted"/>
<keyword evidence="1" id="KW-0732">Signal</keyword>
<dbReference type="Proteomes" id="UP000292120">
    <property type="component" value="Unassembled WGS sequence"/>
</dbReference>
<feature type="chain" id="PRO_5020731111" evidence="1">
    <location>
        <begin position="29"/>
        <end position="214"/>
    </location>
</feature>
<dbReference type="AlphaFoldDB" id="A0A4Q9GXK2"/>
<protein>
    <submittedName>
        <fullName evidence="3">PEP-CTERM sorting domain-containing protein</fullName>
    </submittedName>
</protein>
<evidence type="ECO:0000313" key="4">
    <source>
        <dbReference type="Proteomes" id="UP000292120"/>
    </source>
</evidence>
<dbReference type="OrthoDB" id="8755986at2"/>
<dbReference type="NCBIfam" id="TIGR02595">
    <property type="entry name" value="PEP_CTERM"/>
    <property type="match status" value="1"/>
</dbReference>
<keyword evidence="4" id="KW-1185">Reference proteome</keyword>
<feature type="domain" description="Ice-binding protein C-terminal" evidence="2">
    <location>
        <begin position="176"/>
        <end position="197"/>
    </location>
</feature>
<accession>A0A4Q9GXK2</accession>
<comment type="caution">
    <text evidence="3">The sequence shown here is derived from an EMBL/GenBank/DDBJ whole genome shotgun (WGS) entry which is preliminary data.</text>
</comment>
<name>A0A4Q9GXK2_9BURK</name>
<evidence type="ECO:0000313" key="3">
    <source>
        <dbReference type="EMBL" id="TBO28352.1"/>
    </source>
</evidence>
<evidence type="ECO:0000256" key="1">
    <source>
        <dbReference type="SAM" id="SignalP"/>
    </source>
</evidence>
<gene>
    <name evidence="3" type="ORF">EYS42_15210</name>
</gene>
<dbReference type="RefSeq" id="WP_130969048.1">
    <property type="nucleotide sequence ID" value="NZ_SIXI01000007.1"/>
</dbReference>
<organism evidence="3 4">
    <name type="scientific">Aquabacterium lacunae</name>
    <dbReference type="NCBI Taxonomy" id="2528630"/>
    <lineage>
        <taxon>Bacteria</taxon>
        <taxon>Pseudomonadati</taxon>
        <taxon>Pseudomonadota</taxon>
        <taxon>Betaproteobacteria</taxon>
        <taxon>Burkholderiales</taxon>
        <taxon>Aquabacterium</taxon>
    </lineage>
</organism>